<proteinExistence type="predicted"/>
<evidence type="ECO:0000313" key="2">
    <source>
        <dbReference type="EMBL" id="GAA0935193.1"/>
    </source>
</evidence>
<organism evidence="2 3">
    <name type="scientific">Actinocorallia libanotica</name>
    <dbReference type="NCBI Taxonomy" id="46162"/>
    <lineage>
        <taxon>Bacteria</taxon>
        <taxon>Bacillati</taxon>
        <taxon>Actinomycetota</taxon>
        <taxon>Actinomycetes</taxon>
        <taxon>Streptosporangiales</taxon>
        <taxon>Thermomonosporaceae</taxon>
        <taxon>Actinocorallia</taxon>
    </lineage>
</organism>
<dbReference type="EMBL" id="BAAAHH010000001">
    <property type="protein sequence ID" value="GAA0935193.1"/>
    <property type="molecule type" value="Genomic_DNA"/>
</dbReference>
<feature type="transmembrane region" description="Helical" evidence="1">
    <location>
        <begin position="6"/>
        <end position="28"/>
    </location>
</feature>
<evidence type="ECO:0000256" key="1">
    <source>
        <dbReference type="SAM" id="Phobius"/>
    </source>
</evidence>
<reference evidence="2 3" key="1">
    <citation type="journal article" date="2019" name="Int. J. Syst. Evol. Microbiol.">
        <title>The Global Catalogue of Microorganisms (GCM) 10K type strain sequencing project: providing services to taxonomists for standard genome sequencing and annotation.</title>
        <authorList>
            <consortium name="The Broad Institute Genomics Platform"/>
            <consortium name="The Broad Institute Genome Sequencing Center for Infectious Disease"/>
            <person name="Wu L."/>
            <person name="Ma J."/>
        </authorList>
    </citation>
    <scope>NUCLEOTIDE SEQUENCE [LARGE SCALE GENOMIC DNA]</scope>
    <source>
        <strain evidence="2 3">JCM 10696</strain>
    </source>
</reference>
<gene>
    <name evidence="2" type="ORF">GCM10009550_00100</name>
</gene>
<name>A0ABN1PYK7_9ACTN</name>
<sequence length="89" mass="9888">MDGHELAEVVGALGVFAFITTVITVIILQVGATVRARAVLAREEEYRRLAESSANAQRGTDRRLAEIHDRLAALDERMRSLDQVLRTVE</sequence>
<evidence type="ECO:0000313" key="3">
    <source>
        <dbReference type="Proteomes" id="UP001500665"/>
    </source>
</evidence>
<dbReference type="RefSeq" id="WP_344235257.1">
    <property type="nucleotide sequence ID" value="NZ_BAAAHH010000001.1"/>
</dbReference>
<accession>A0ABN1PYK7</accession>
<protein>
    <submittedName>
        <fullName evidence="2">Uncharacterized protein</fullName>
    </submittedName>
</protein>
<comment type="caution">
    <text evidence="2">The sequence shown here is derived from an EMBL/GenBank/DDBJ whole genome shotgun (WGS) entry which is preliminary data.</text>
</comment>
<keyword evidence="1" id="KW-0472">Membrane</keyword>
<keyword evidence="1" id="KW-0812">Transmembrane</keyword>
<keyword evidence="3" id="KW-1185">Reference proteome</keyword>
<dbReference type="Proteomes" id="UP001500665">
    <property type="component" value="Unassembled WGS sequence"/>
</dbReference>
<keyword evidence="1" id="KW-1133">Transmembrane helix</keyword>